<proteinExistence type="predicted"/>
<dbReference type="Proteomes" id="UP000198773">
    <property type="component" value="Unassembled WGS sequence"/>
</dbReference>
<reference evidence="1 2" key="1">
    <citation type="submission" date="2016-10" db="EMBL/GenBank/DDBJ databases">
        <authorList>
            <person name="de Groot N.N."/>
        </authorList>
    </citation>
    <scope>NUCLEOTIDE SEQUENCE [LARGE SCALE GENOMIC DNA]</scope>
    <source>
        <strain evidence="1 2">CGMCC 1.3430</strain>
    </source>
</reference>
<accession>A0A1H3X8L0</accession>
<dbReference type="PROSITE" id="PS51257">
    <property type="entry name" value="PROKAR_LIPOPROTEIN"/>
    <property type="match status" value="1"/>
</dbReference>
<dbReference type="OrthoDB" id="5296580at2"/>
<evidence type="ECO:0000313" key="2">
    <source>
        <dbReference type="Proteomes" id="UP000198773"/>
    </source>
</evidence>
<organism evidence="1 2">
    <name type="scientific">Alkalimonas amylolytica</name>
    <dbReference type="NCBI Taxonomy" id="152573"/>
    <lineage>
        <taxon>Bacteria</taxon>
        <taxon>Pseudomonadati</taxon>
        <taxon>Pseudomonadota</taxon>
        <taxon>Gammaproteobacteria</taxon>
        <taxon>Alkalimonas</taxon>
    </lineage>
</organism>
<dbReference type="Pfam" id="PF04351">
    <property type="entry name" value="PilP"/>
    <property type="match status" value="1"/>
</dbReference>
<sequence length="173" mass="19782">MRWLWLVSMVLLLTACFDDMSDIHQFEAEVKANTRTRIEPLPEMKEFQHIAYQGAQARSPFALPRREVIQERFVQQRDCPHPDPNRRREPLESFALDNLIMSGTLGDRSQLWALIQAGDQTLHRVTTGNYLGLYHGRVLAVTPTHIELLELIPDGAGCWQERTTTLQMAGSAN</sequence>
<keyword evidence="2" id="KW-1185">Reference proteome</keyword>
<dbReference type="PIRSF" id="PIRSF016481">
    <property type="entry name" value="Pilus_assembly_PilP"/>
    <property type="match status" value="1"/>
</dbReference>
<protein>
    <submittedName>
        <fullName evidence="1">Type IV pilus assembly protein PilP</fullName>
    </submittedName>
</protein>
<name>A0A1H3X8L0_ALKAM</name>
<dbReference type="InterPro" id="IPR007446">
    <property type="entry name" value="PilP"/>
</dbReference>
<dbReference type="AlphaFoldDB" id="A0A1H3X8L0"/>
<dbReference type="STRING" id="152573.SAMN04488051_101149"/>
<dbReference type="Gene3D" id="2.30.30.830">
    <property type="match status" value="1"/>
</dbReference>
<gene>
    <name evidence="1" type="ORF">SAMN04488051_101149</name>
</gene>
<dbReference type="EMBL" id="FNRM01000001">
    <property type="protein sequence ID" value="SDZ95699.1"/>
    <property type="molecule type" value="Genomic_DNA"/>
</dbReference>
<evidence type="ECO:0000313" key="1">
    <source>
        <dbReference type="EMBL" id="SDZ95699.1"/>
    </source>
</evidence>